<accession>A0A9N9K739</accession>
<feature type="non-terminal residue" evidence="1">
    <location>
        <position position="49"/>
    </location>
</feature>
<reference evidence="1" key="1">
    <citation type="submission" date="2021-06" db="EMBL/GenBank/DDBJ databases">
        <authorList>
            <person name="Kallberg Y."/>
            <person name="Tangrot J."/>
            <person name="Rosling A."/>
        </authorList>
    </citation>
    <scope>NUCLEOTIDE SEQUENCE</scope>
    <source>
        <strain evidence="1">MA453B</strain>
    </source>
</reference>
<organism evidence="1 2">
    <name type="scientific">Dentiscutata erythropus</name>
    <dbReference type="NCBI Taxonomy" id="1348616"/>
    <lineage>
        <taxon>Eukaryota</taxon>
        <taxon>Fungi</taxon>
        <taxon>Fungi incertae sedis</taxon>
        <taxon>Mucoromycota</taxon>
        <taxon>Glomeromycotina</taxon>
        <taxon>Glomeromycetes</taxon>
        <taxon>Diversisporales</taxon>
        <taxon>Gigasporaceae</taxon>
        <taxon>Dentiscutata</taxon>
    </lineage>
</organism>
<keyword evidence="2" id="KW-1185">Reference proteome</keyword>
<name>A0A9N9K739_9GLOM</name>
<gene>
    <name evidence="1" type="ORF">DERYTH_LOCUS26054</name>
</gene>
<evidence type="ECO:0000313" key="2">
    <source>
        <dbReference type="Proteomes" id="UP000789405"/>
    </source>
</evidence>
<dbReference type="AlphaFoldDB" id="A0A9N9K739"/>
<dbReference type="Proteomes" id="UP000789405">
    <property type="component" value="Unassembled WGS sequence"/>
</dbReference>
<sequence>SNNDPLACVKSDARIHVQVESIKCRKNRPEAKNSKENIDLHIIPAHKIR</sequence>
<evidence type="ECO:0000313" key="1">
    <source>
        <dbReference type="EMBL" id="CAG8815043.1"/>
    </source>
</evidence>
<dbReference type="EMBL" id="CAJVPY010052067">
    <property type="protein sequence ID" value="CAG8815043.1"/>
    <property type="molecule type" value="Genomic_DNA"/>
</dbReference>
<proteinExistence type="predicted"/>
<comment type="caution">
    <text evidence="1">The sequence shown here is derived from an EMBL/GenBank/DDBJ whole genome shotgun (WGS) entry which is preliminary data.</text>
</comment>
<protein>
    <submittedName>
        <fullName evidence="1">16122_t:CDS:1</fullName>
    </submittedName>
</protein>
<feature type="non-terminal residue" evidence="1">
    <location>
        <position position="1"/>
    </location>
</feature>